<protein>
    <submittedName>
        <fullName evidence="3">Alpha/beta hydrolase</fullName>
    </submittedName>
</protein>
<sequence>MPTWQQLRDVKLNEYTDAADGWGKVSSRSNADKDRVDNEMLARIRKSQEGKAAEAAEADLDQLARNYQYLHTECGLVRTALNGLAAELAAPQKKLKQALEDAENLKFTVHADGSVEYPAGGENLIDKKPIPGGTANGSQFGLFSPTAPPMYQGQGNSPLLNPPGLYPGLGGGNPNQAKAQAVANAIAAAVREANEIDGRYSGVLRHLKADPGLKVENKDLADAAADTKRLQDAAGKYVAASDIPQGRSTEENAKWWNGLTQEQRDEYATLFPASVGALDGIPSTVRDDANRMVFAESKAKYEIELAGIPPEPKPKLVSYGARGGMVYSQKWLDWHHKYEGRQADLKGWLHGMNAIESRLERPAGSGMPEAYLLKFDAEKDDGRVILANGNPDTADHTAVYVPGTKTKLSDIEGDLGRTDALWSQTNGLVPNQNVSTITWFDYNAPNDIPAATLNKAGEEGAPTLRQFMNGMETAQGGPDRSHTTVMGHSYGSTVAGMATQQDRGAGPLADDIIAVGSPGMQVEHASDLGVGKEHVWAMGGDGDDVLVRQGGRLVGHGEGFTIPTDKGFGGNIMASDAKDHGDFWVPGRNSLFNQGAVIAGLHDKVTLD</sequence>
<evidence type="ECO:0000259" key="2">
    <source>
        <dbReference type="Pfam" id="PF06259"/>
    </source>
</evidence>
<dbReference type="EMBL" id="JBIBSM010000021">
    <property type="protein sequence ID" value="MFF8280394.1"/>
    <property type="molecule type" value="Genomic_DNA"/>
</dbReference>
<dbReference type="RefSeq" id="WP_391937236.1">
    <property type="nucleotide sequence ID" value="NZ_JBIBSM010000021.1"/>
</dbReference>
<organism evidence="3 4">
    <name type="scientific">Streptomyces lateritius</name>
    <dbReference type="NCBI Taxonomy" id="67313"/>
    <lineage>
        <taxon>Bacteria</taxon>
        <taxon>Bacillati</taxon>
        <taxon>Actinomycetota</taxon>
        <taxon>Actinomycetes</taxon>
        <taxon>Kitasatosporales</taxon>
        <taxon>Streptomycetaceae</taxon>
        <taxon>Streptomyces</taxon>
    </lineage>
</organism>
<feature type="domain" description="DUF1023" evidence="2">
    <location>
        <begin position="380"/>
        <end position="545"/>
    </location>
</feature>
<accession>A0ABW6YKK9</accession>
<keyword evidence="1" id="KW-0175">Coiled coil</keyword>
<name>A0ABW6YKK9_9ACTN</name>
<evidence type="ECO:0000256" key="1">
    <source>
        <dbReference type="SAM" id="Coils"/>
    </source>
</evidence>
<keyword evidence="4" id="KW-1185">Reference proteome</keyword>
<proteinExistence type="predicted"/>
<reference evidence="3 4" key="1">
    <citation type="submission" date="2024-10" db="EMBL/GenBank/DDBJ databases">
        <title>The Natural Products Discovery Center: Release of the First 8490 Sequenced Strains for Exploring Actinobacteria Biosynthetic Diversity.</title>
        <authorList>
            <person name="Kalkreuter E."/>
            <person name="Kautsar S.A."/>
            <person name="Yang D."/>
            <person name="Bader C.D."/>
            <person name="Teijaro C.N."/>
            <person name="Fluegel L."/>
            <person name="Davis C.M."/>
            <person name="Simpson J.R."/>
            <person name="Lauterbach L."/>
            <person name="Steele A.D."/>
            <person name="Gui C."/>
            <person name="Meng S."/>
            <person name="Li G."/>
            <person name="Viehrig K."/>
            <person name="Ye F."/>
            <person name="Su P."/>
            <person name="Kiefer A.F."/>
            <person name="Nichols A."/>
            <person name="Cepeda A.J."/>
            <person name="Yan W."/>
            <person name="Fan B."/>
            <person name="Jiang Y."/>
            <person name="Adhikari A."/>
            <person name="Zheng C.-J."/>
            <person name="Schuster L."/>
            <person name="Cowan T.M."/>
            <person name="Smanski M.J."/>
            <person name="Chevrette M.G."/>
            <person name="De Carvalho L.P.S."/>
            <person name="Shen B."/>
        </authorList>
    </citation>
    <scope>NUCLEOTIDE SEQUENCE [LARGE SCALE GENOMIC DNA]</scope>
    <source>
        <strain evidence="3 4">NPDC015755</strain>
    </source>
</reference>
<dbReference type="Pfam" id="PF06259">
    <property type="entry name" value="Abhydrolase_8"/>
    <property type="match status" value="1"/>
</dbReference>
<dbReference type="InterPro" id="IPR029058">
    <property type="entry name" value="AB_hydrolase_fold"/>
</dbReference>
<comment type="caution">
    <text evidence="3">The sequence shown here is derived from an EMBL/GenBank/DDBJ whole genome shotgun (WGS) entry which is preliminary data.</text>
</comment>
<dbReference type="GO" id="GO:0016787">
    <property type="term" value="F:hydrolase activity"/>
    <property type="evidence" value="ECO:0007669"/>
    <property type="project" value="UniProtKB-KW"/>
</dbReference>
<evidence type="ECO:0000313" key="3">
    <source>
        <dbReference type="EMBL" id="MFF8280394.1"/>
    </source>
</evidence>
<dbReference type="Proteomes" id="UP001603013">
    <property type="component" value="Unassembled WGS sequence"/>
</dbReference>
<gene>
    <name evidence="3" type="ORF">ACF05T_30610</name>
</gene>
<dbReference type="InterPro" id="IPR010427">
    <property type="entry name" value="DUF1023"/>
</dbReference>
<feature type="coiled-coil region" evidence="1">
    <location>
        <begin position="46"/>
        <end position="73"/>
    </location>
</feature>
<keyword evidence="3" id="KW-0378">Hydrolase</keyword>
<evidence type="ECO:0000313" key="4">
    <source>
        <dbReference type="Proteomes" id="UP001603013"/>
    </source>
</evidence>
<dbReference type="SUPFAM" id="SSF53474">
    <property type="entry name" value="alpha/beta-Hydrolases"/>
    <property type="match status" value="1"/>
</dbReference>